<dbReference type="EMBL" id="JAAVJL010000001">
    <property type="protein sequence ID" value="NMF58625.1"/>
    <property type="molecule type" value="Genomic_DNA"/>
</dbReference>
<organism evidence="1 2">
    <name type="scientific">Pseudanabaena yagii GIHE-NHR1</name>
    <dbReference type="NCBI Taxonomy" id="2722753"/>
    <lineage>
        <taxon>Bacteria</taxon>
        <taxon>Bacillati</taxon>
        <taxon>Cyanobacteriota</taxon>
        <taxon>Cyanophyceae</taxon>
        <taxon>Pseudanabaenales</taxon>
        <taxon>Pseudanabaenaceae</taxon>
        <taxon>Pseudanabaena</taxon>
        <taxon>Pseudanabaena yagii</taxon>
    </lineage>
</organism>
<keyword evidence="2" id="KW-1185">Reference proteome</keyword>
<dbReference type="Proteomes" id="UP000738376">
    <property type="component" value="Unassembled WGS sequence"/>
</dbReference>
<dbReference type="RefSeq" id="WP_169363505.1">
    <property type="nucleotide sequence ID" value="NZ_JAAVJL010000001.1"/>
</dbReference>
<sequence length="58" mass="7032">MDSYKIHRKEKSSIIQEHFNKLSYEWQMGNARGYLESLATDLQYYIICHLMDDYNALR</sequence>
<gene>
    <name evidence="1" type="ORF">HC246_11485</name>
</gene>
<name>A0ABX1LR65_9CYAN</name>
<comment type="caution">
    <text evidence="1">The sequence shown here is derived from an EMBL/GenBank/DDBJ whole genome shotgun (WGS) entry which is preliminary data.</text>
</comment>
<accession>A0ABX1LR65</accession>
<proteinExistence type="predicted"/>
<evidence type="ECO:0000313" key="2">
    <source>
        <dbReference type="Proteomes" id="UP000738376"/>
    </source>
</evidence>
<protein>
    <submittedName>
        <fullName evidence="1">Uncharacterized protein</fullName>
    </submittedName>
</protein>
<evidence type="ECO:0000313" key="1">
    <source>
        <dbReference type="EMBL" id="NMF58625.1"/>
    </source>
</evidence>
<reference evidence="1 2" key="1">
    <citation type="submission" date="2020-03" db="EMBL/GenBank/DDBJ databases">
        <title>Draft Genome Sequence of 2-Methylisoborneol Producing Pseudanabaena yagii Strain GIHE-NHR1 Isolated from North Han River in South Korea.</title>
        <authorList>
            <person name="Jeong J."/>
        </authorList>
    </citation>
    <scope>NUCLEOTIDE SEQUENCE [LARGE SCALE GENOMIC DNA]</scope>
    <source>
        <strain evidence="1 2">GIHE-NHR1</strain>
    </source>
</reference>